<dbReference type="HAMAP" id="MF_01331_B">
    <property type="entry name" value="Ribosomal_uL22_B"/>
    <property type="match status" value="1"/>
</dbReference>
<organism evidence="12 13">
    <name type="scientific">Candidatus Falkowbacteria bacterium CG23_combo_of_CG06-09_8_20_14_all_49_15</name>
    <dbReference type="NCBI Taxonomy" id="1974572"/>
    <lineage>
        <taxon>Bacteria</taxon>
        <taxon>Candidatus Falkowiibacteriota</taxon>
    </lineage>
</organism>
<dbReference type="InterPro" id="IPR005727">
    <property type="entry name" value="Ribosomal_uL22_bac/chlpt-type"/>
</dbReference>
<protein>
    <recommendedName>
        <fullName evidence="6 7">Large ribosomal subunit protein uL22</fullName>
    </recommendedName>
</protein>
<keyword evidence="4 7" id="KW-0689">Ribosomal protein</keyword>
<keyword evidence="2 7" id="KW-0699">rRNA-binding</keyword>
<evidence type="ECO:0000256" key="11">
    <source>
        <dbReference type="SAM" id="MobiDB-lite"/>
    </source>
</evidence>
<reference evidence="12 13" key="1">
    <citation type="submission" date="2017-09" db="EMBL/GenBank/DDBJ databases">
        <title>Depth-based differentiation of microbial function through sediment-hosted aquifers and enrichment of novel symbionts in the deep terrestrial subsurface.</title>
        <authorList>
            <person name="Probst A.J."/>
            <person name="Ladd B."/>
            <person name="Jarett J.K."/>
            <person name="Geller-Mcgrath D.E."/>
            <person name="Sieber C.M."/>
            <person name="Emerson J.B."/>
            <person name="Anantharaman K."/>
            <person name="Thomas B.C."/>
            <person name="Malmstrom R."/>
            <person name="Stieglmeier M."/>
            <person name="Klingl A."/>
            <person name="Woyke T."/>
            <person name="Ryan C.M."/>
            <person name="Banfield J.F."/>
        </authorList>
    </citation>
    <scope>NUCLEOTIDE SEQUENCE [LARGE SCALE GENOMIC DNA]</scope>
    <source>
        <strain evidence="12">CG23_combo_of_CG06-09_8_20_14_all_49_15</strain>
    </source>
</reference>
<comment type="caution">
    <text evidence="12">The sequence shown here is derived from an EMBL/GenBank/DDBJ whole genome shotgun (WGS) entry which is preliminary data.</text>
</comment>
<evidence type="ECO:0000256" key="6">
    <source>
        <dbReference type="ARBA" id="ARBA00035207"/>
    </source>
</evidence>
<evidence type="ECO:0000256" key="7">
    <source>
        <dbReference type="HAMAP-Rule" id="MF_01331"/>
    </source>
</evidence>
<evidence type="ECO:0000313" key="12">
    <source>
        <dbReference type="EMBL" id="PIP33482.1"/>
    </source>
</evidence>
<evidence type="ECO:0000256" key="3">
    <source>
        <dbReference type="ARBA" id="ARBA00022884"/>
    </source>
</evidence>
<dbReference type="PANTHER" id="PTHR13501:SF8">
    <property type="entry name" value="LARGE RIBOSOMAL SUBUNIT PROTEIN UL22M"/>
    <property type="match status" value="1"/>
</dbReference>
<dbReference type="GO" id="GO:0022625">
    <property type="term" value="C:cytosolic large ribosomal subunit"/>
    <property type="evidence" value="ECO:0007669"/>
    <property type="project" value="TreeGrafter"/>
</dbReference>
<keyword evidence="3 7" id="KW-0694">RNA-binding</keyword>
<comment type="function">
    <text evidence="7">The globular domain of the protein is located near the polypeptide exit tunnel on the outside of the subunit, while an extended beta-hairpin is found that lines the wall of the exit tunnel in the center of the 70S ribosome.</text>
</comment>
<evidence type="ECO:0000256" key="8">
    <source>
        <dbReference type="RuleBase" id="RU004005"/>
    </source>
</evidence>
<evidence type="ECO:0000256" key="9">
    <source>
        <dbReference type="RuleBase" id="RU004006"/>
    </source>
</evidence>
<evidence type="ECO:0000313" key="13">
    <source>
        <dbReference type="Proteomes" id="UP000230729"/>
    </source>
</evidence>
<comment type="similarity">
    <text evidence="1 7 8">Belongs to the universal ribosomal protein uL22 family.</text>
</comment>
<dbReference type="AlphaFoldDB" id="A0A2G9ZK10"/>
<proteinExistence type="inferred from homology"/>
<evidence type="ECO:0000256" key="5">
    <source>
        <dbReference type="ARBA" id="ARBA00023274"/>
    </source>
</evidence>
<feature type="compositionally biased region" description="Basic and acidic residues" evidence="11">
    <location>
        <begin position="138"/>
        <end position="164"/>
    </location>
</feature>
<dbReference type="Gene3D" id="3.90.470.10">
    <property type="entry name" value="Ribosomal protein L22/L17"/>
    <property type="match status" value="1"/>
</dbReference>
<accession>A0A2G9ZK10</accession>
<keyword evidence="5 7" id="KW-0687">Ribonucleoprotein</keyword>
<name>A0A2G9ZK10_9BACT</name>
<dbReference type="InterPro" id="IPR036394">
    <property type="entry name" value="Ribosomal_uL22_sf"/>
</dbReference>
<dbReference type="PANTHER" id="PTHR13501">
    <property type="entry name" value="CHLOROPLAST 50S RIBOSOMAL PROTEIN L22-RELATED"/>
    <property type="match status" value="1"/>
</dbReference>
<evidence type="ECO:0000256" key="1">
    <source>
        <dbReference type="ARBA" id="ARBA00009451"/>
    </source>
</evidence>
<comment type="subunit">
    <text evidence="7 9">Part of the 50S ribosomal subunit.</text>
</comment>
<dbReference type="Pfam" id="PF00237">
    <property type="entry name" value="Ribosomal_L22"/>
    <property type="match status" value="1"/>
</dbReference>
<evidence type="ECO:0000256" key="10">
    <source>
        <dbReference type="RuleBase" id="RU004008"/>
    </source>
</evidence>
<dbReference type="NCBIfam" id="TIGR01044">
    <property type="entry name" value="rplV_bact"/>
    <property type="match status" value="1"/>
</dbReference>
<gene>
    <name evidence="7" type="primary">rplV</name>
    <name evidence="12" type="ORF">COX22_04160</name>
</gene>
<comment type="function">
    <text evidence="7 10">This protein binds specifically to 23S rRNA; its binding is stimulated by other ribosomal proteins, e.g., L4, L17, and L20. It is important during the early stages of 50S assembly. It makes multiple contacts with different domains of the 23S rRNA in the assembled 50S subunit and ribosome.</text>
</comment>
<evidence type="ECO:0000256" key="4">
    <source>
        <dbReference type="ARBA" id="ARBA00022980"/>
    </source>
</evidence>
<dbReference type="InterPro" id="IPR047867">
    <property type="entry name" value="Ribosomal_uL22_bac/org-type"/>
</dbReference>
<feature type="region of interest" description="Disordered" evidence="11">
    <location>
        <begin position="138"/>
        <end position="195"/>
    </location>
</feature>
<dbReference type="CDD" id="cd00336">
    <property type="entry name" value="Ribosomal_L22"/>
    <property type="match status" value="1"/>
</dbReference>
<dbReference type="GO" id="GO:0019843">
    <property type="term" value="F:rRNA binding"/>
    <property type="evidence" value="ECO:0007669"/>
    <property type="project" value="UniProtKB-UniRule"/>
</dbReference>
<dbReference type="GO" id="GO:0003735">
    <property type="term" value="F:structural constituent of ribosome"/>
    <property type="evidence" value="ECO:0007669"/>
    <property type="project" value="InterPro"/>
</dbReference>
<dbReference type="GO" id="GO:0006412">
    <property type="term" value="P:translation"/>
    <property type="evidence" value="ECO:0007669"/>
    <property type="project" value="UniProtKB-UniRule"/>
</dbReference>
<dbReference type="EMBL" id="PCSD01000097">
    <property type="protein sequence ID" value="PIP33482.1"/>
    <property type="molecule type" value="Genomic_DNA"/>
</dbReference>
<dbReference type="InterPro" id="IPR001063">
    <property type="entry name" value="Ribosomal_uL22"/>
</dbReference>
<sequence>MEIKVKAKYIHQAPRKVRLVADLVRKQPVLAALDQLRNINKIAAGPILKLINSAVAGAEHNFELNKDNLYIKTIMVDGGPVLDRWLPRAQGRATPIKKRMSHLTVVLAEIVEQGGRKKIAKVAAPVRLDYRPKEEEGVLIKDEEEKTAQEGKPADPGEKGKTIIDPRSVGKGKHRKIEGQGARGFVGKLFQRKSG</sequence>
<evidence type="ECO:0000256" key="2">
    <source>
        <dbReference type="ARBA" id="ARBA00022730"/>
    </source>
</evidence>
<dbReference type="Proteomes" id="UP000230729">
    <property type="component" value="Unassembled WGS sequence"/>
</dbReference>
<dbReference type="SUPFAM" id="SSF54843">
    <property type="entry name" value="Ribosomal protein L22"/>
    <property type="match status" value="1"/>
</dbReference>